<dbReference type="InterPro" id="IPR010492">
    <property type="entry name" value="GINS_Psf3"/>
</dbReference>
<proteinExistence type="inferred from homology"/>
<dbReference type="InterPro" id="IPR021151">
    <property type="entry name" value="GINS_A"/>
</dbReference>
<dbReference type="OrthoDB" id="10251744at2759"/>
<dbReference type="InterPro" id="IPR038437">
    <property type="entry name" value="GINS_Psf3_sf"/>
</dbReference>
<dbReference type="SUPFAM" id="SSF158573">
    <property type="entry name" value="GINS helical bundle-like"/>
    <property type="match status" value="1"/>
</dbReference>
<keyword evidence="4 6" id="KW-0539">Nucleus</keyword>
<dbReference type="PANTHER" id="PTHR22768:SF0">
    <property type="entry name" value="DNA REPLICATION COMPLEX GINS PROTEIN PSF3"/>
    <property type="match status" value="1"/>
</dbReference>
<dbReference type="FunCoup" id="A0A482XGK2">
    <property type="interactions" value="894"/>
</dbReference>
<dbReference type="GO" id="GO:0000811">
    <property type="term" value="C:GINS complex"/>
    <property type="evidence" value="ECO:0007669"/>
    <property type="project" value="UniProtKB-UniRule"/>
</dbReference>
<evidence type="ECO:0000256" key="4">
    <source>
        <dbReference type="ARBA" id="ARBA00023242"/>
    </source>
</evidence>
<dbReference type="CDD" id="cd11713">
    <property type="entry name" value="GINS_A_psf3"/>
    <property type="match status" value="1"/>
</dbReference>
<dbReference type="InterPro" id="IPR055221">
    <property type="entry name" value="PSF3_N"/>
</dbReference>
<feature type="domain" description="DNA replication complex GINS protein PSF3 N-terminal" evidence="8">
    <location>
        <begin position="12"/>
        <end position="64"/>
    </location>
</feature>
<evidence type="ECO:0000256" key="1">
    <source>
        <dbReference type="ARBA" id="ARBA00004123"/>
    </source>
</evidence>
<dbReference type="Proteomes" id="UP000291343">
    <property type="component" value="Unassembled WGS sequence"/>
</dbReference>
<dbReference type="CDD" id="cd21693">
    <property type="entry name" value="GINS_B_Psf3"/>
    <property type="match status" value="1"/>
</dbReference>
<keyword evidence="10" id="KW-1185">Reference proteome</keyword>
<comment type="subcellular location">
    <subcellularLocation>
        <location evidence="1 6">Nucleus</location>
    </subcellularLocation>
</comment>
<dbReference type="PANTHER" id="PTHR22768">
    <property type="entry name" value="DNA REPLICATION COMPLEX GINS PROTEIN PSF3"/>
    <property type="match status" value="1"/>
</dbReference>
<gene>
    <name evidence="9" type="ORF">LSTR_LSTR000622</name>
</gene>
<evidence type="ECO:0000256" key="6">
    <source>
        <dbReference type="RuleBase" id="RU367161"/>
    </source>
</evidence>
<dbReference type="SMR" id="A0A482XGK2"/>
<comment type="subunit">
    <text evidence="6">Component of the GINS complex.</text>
</comment>
<name>A0A482XGK2_LAOST</name>
<comment type="similarity">
    <text evidence="2 6">Belongs to the GINS3/PSF3 family.</text>
</comment>
<dbReference type="AlphaFoldDB" id="A0A482XGK2"/>
<dbReference type="Gene3D" id="1.20.58.2050">
    <property type="match status" value="1"/>
</dbReference>
<dbReference type="GO" id="GO:1902975">
    <property type="term" value="P:mitotic DNA replication initiation"/>
    <property type="evidence" value="ECO:0007669"/>
    <property type="project" value="TreeGrafter"/>
</dbReference>
<sequence>MLPWRNCKKHYFSIEEILASQEKVPCTFRRTANQLGILDPSAEDGIIQKGAVVDIPLWLAKTLARPNHGLVKMQLPKIYKDVYRDSLVADASVVDLYKMSKFFYSFGKQLSDYDEANSKELRNLLTETFKNRFRQLMAWVQNMGVEEVITEKLDTLERKLLIDGRNAQNRLNNWLSNRVETIQAADMVMNHSKKRKFSDLEV</sequence>
<evidence type="ECO:0000313" key="10">
    <source>
        <dbReference type="Proteomes" id="UP000291343"/>
    </source>
</evidence>
<feature type="domain" description="GINS subunit" evidence="7">
    <location>
        <begin position="83"/>
        <end position="174"/>
    </location>
</feature>
<evidence type="ECO:0000256" key="5">
    <source>
        <dbReference type="ARBA" id="ARBA00045258"/>
    </source>
</evidence>
<evidence type="ECO:0000259" key="8">
    <source>
        <dbReference type="Pfam" id="PF22466"/>
    </source>
</evidence>
<reference evidence="9 10" key="1">
    <citation type="journal article" date="2017" name="Gigascience">
        <title>Genome sequence of the small brown planthopper, Laodelphax striatellus.</title>
        <authorList>
            <person name="Zhu J."/>
            <person name="Jiang F."/>
            <person name="Wang X."/>
            <person name="Yang P."/>
            <person name="Bao Y."/>
            <person name="Zhao W."/>
            <person name="Wang W."/>
            <person name="Lu H."/>
            <person name="Wang Q."/>
            <person name="Cui N."/>
            <person name="Li J."/>
            <person name="Chen X."/>
            <person name="Luo L."/>
            <person name="Yu J."/>
            <person name="Kang L."/>
            <person name="Cui F."/>
        </authorList>
    </citation>
    <scope>NUCLEOTIDE SEQUENCE [LARGE SCALE GENOMIC DNA]</scope>
    <source>
        <strain evidence="9">Lst14</strain>
    </source>
</reference>
<evidence type="ECO:0000313" key="9">
    <source>
        <dbReference type="EMBL" id="RZF44670.1"/>
    </source>
</evidence>
<protein>
    <recommendedName>
        <fullName evidence="6">DNA replication complex GINS protein PSF3</fullName>
    </recommendedName>
</protein>
<dbReference type="SUPFAM" id="SSF160059">
    <property type="entry name" value="PriA/YqbF domain"/>
    <property type="match status" value="1"/>
</dbReference>
<comment type="caution">
    <text evidence="9">The sequence shown here is derived from an EMBL/GenBank/DDBJ whole genome shotgun (WGS) entry which is preliminary data.</text>
</comment>
<accession>A0A482XGK2</accession>
<dbReference type="STRING" id="195883.A0A482XGK2"/>
<dbReference type="EMBL" id="QKKF02010319">
    <property type="protein sequence ID" value="RZF44670.1"/>
    <property type="molecule type" value="Genomic_DNA"/>
</dbReference>
<evidence type="ECO:0000259" key="7">
    <source>
        <dbReference type="Pfam" id="PF05916"/>
    </source>
</evidence>
<comment type="function">
    <text evidence="5">Required for correct functioning of the GINS complex, a complex that plays an essential role in the initiation of DNA replication, and progression of DNA replication forks. GINS complex is a core component of CDC45-MCM-GINS (CMG) helicase, the molecular machine that unwinds template DNA during replication, and around which the replisome is built.</text>
</comment>
<dbReference type="Pfam" id="PF05916">
    <property type="entry name" value="Sld5"/>
    <property type="match status" value="1"/>
</dbReference>
<organism evidence="9 10">
    <name type="scientific">Laodelphax striatellus</name>
    <name type="common">Small brown planthopper</name>
    <name type="synonym">Delphax striatella</name>
    <dbReference type="NCBI Taxonomy" id="195883"/>
    <lineage>
        <taxon>Eukaryota</taxon>
        <taxon>Metazoa</taxon>
        <taxon>Ecdysozoa</taxon>
        <taxon>Arthropoda</taxon>
        <taxon>Hexapoda</taxon>
        <taxon>Insecta</taxon>
        <taxon>Pterygota</taxon>
        <taxon>Neoptera</taxon>
        <taxon>Paraneoptera</taxon>
        <taxon>Hemiptera</taxon>
        <taxon>Auchenorrhyncha</taxon>
        <taxon>Fulgoroidea</taxon>
        <taxon>Delphacidae</taxon>
        <taxon>Criomorphinae</taxon>
        <taxon>Laodelphax</taxon>
    </lineage>
</organism>
<comment type="function">
    <text evidence="6">The GINS complex plays an essential role in the initiation of DNA replication.</text>
</comment>
<evidence type="ECO:0000256" key="3">
    <source>
        <dbReference type="ARBA" id="ARBA00022705"/>
    </source>
</evidence>
<dbReference type="Pfam" id="PF22466">
    <property type="entry name" value="PSF3_N"/>
    <property type="match status" value="1"/>
</dbReference>
<dbReference type="InParanoid" id="A0A482XGK2"/>
<evidence type="ECO:0000256" key="2">
    <source>
        <dbReference type="ARBA" id="ARBA00006343"/>
    </source>
</evidence>
<keyword evidence="3 6" id="KW-0235">DNA replication</keyword>
<dbReference type="InterPro" id="IPR036224">
    <property type="entry name" value="GINS_bundle-like_dom_sf"/>
</dbReference>